<keyword evidence="1" id="KW-1133">Transmembrane helix</keyword>
<keyword evidence="1" id="KW-0812">Transmembrane</keyword>
<dbReference type="EMBL" id="SOAG01000023">
    <property type="protein sequence ID" value="TDS55278.1"/>
    <property type="molecule type" value="Genomic_DNA"/>
</dbReference>
<dbReference type="AlphaFoldDB" id="A0A4R7ESU6"/>
<keyword evidence="3" id="KW-1185">Reference proteome</keyword>
<name>A0A4R7ESU6_9FLAO</name>
<evidence type="ECO:0000256" key="1">
    <source>
        <dbReference type="SAM" id="Phobius"/>
    </source>
</evidence>
<protein>
    <submittedName>
        <fullName evidence="2">Uncharacterized protein</fullName>
    </submittedName>
</protein>
<organism evidence="2 3">
    <name type="scientific">Myroides indicus</name>
    <dbReference type="NCBI Taxonomy" id="1323422"/>
    <lineage>
        <taxon>Bacteria</taxon>
        <taxon>Pseudomonadati</taxon>
        <taxon>Bacteroidota</taxon>
        <taxon>Flavobacteriia</taxon>
        <taxon>Flavobacteriales</taxon>
        <taxon>Flavobacteriaceae</taxon>
        <taxon>Myroides</taxon>
    </lineage>
</organism>
<reference evidence="2 3" key="1">
    <citation type="submission" date="2019-03" db="EMBL/GenBank/DDBJ databases">
        <title>Genomic Encyclopedia of Archaeal and Bacterial Type Strains, Phase II (KMG-II): from individual species to whole genera.</title>
        <authorList>
            <person name="Goeker M."/>
        </authorList>
    </citation>
    <scope>NUCLEOTIDE SEQUENCE [LARGE SCALE GENOMIC DNA]</scope>
    <source>
        <strain evidence="2 3">DSM 28213</strain>
    </source>
</reference>
<evidence type="ECO:0000313" key="2">
    <source>
        <dbReference type="EMBL" id="TDS55278.1"/>
    </source>
</evidence>
<proteinExistence type="predicted"/>
<feature type="transmembrane region" description="Helical" evidence="1">
    <location>
        <begin position="12"/>
        <end position="32"/>
    </location>
</feature>
<evidence type="ECO:0000313" key="3">
    <source>
        <dbReference type="Proteomes" id="UP000295215"/>
    </source>
</evidence>
<gene>
    <name evidence="2" type="ORF">C8P70_12349</name>
</gene>
<comment type="caution">
    <text evidence="2">The sequence shown here is derived from an EMBL/GenBank/DDBJ whole genome shotgun (WGS) entry which is preliminary data.</text>
</comment>
<dbReference type="Proteomes" id="UP000295215">
    <property type="component" value="Unassembled WGS sequence"/>
</dbReference>
<keyword evidence="1" id="KW-0472">Membrane</keyword>
<accession>A0A4R7ESU6</accession>
<sequence>MNYKKLDLQAHFFVRFICFQLILYFINATMLFDDFVYKNSD</sequence>